<protein>
    <recommendedName>
        <fullName evidence="4 13">Periplasmic nitrate reductase, electron transfer subunit</fullName>
    </recommendedName>
    <alternativeName>
        <fullName evidence="12 13">Diheme cytochrome c NapB</fullName>
    </alternativeName>
</protein>
<evidence type="ECO:0000256" key="9">
    <source>
        <dbReference type="ARBA" id="ARBA00022764"/>
    </source>
</evidence>
<feature type="binding site" description="covalent" evidence="14">
    <location>
        <position position="95"/>
    </location>
    <ligand>
        <name>heme c</name>
        <dbReference type="ChEBI" id="CHEBI:61717"/>
        <label>1</label>
    </ligand>
</feature>
<feature type="binding site" description="axial binding residue" evidence="15">
    <location>
        <position position="96"/>
    </location>
    <ligand>
        <name>heme c</name>
        <dbReference type="ChEBI" id="CHEBI:61717"/>
        <label>1</label>
    </ligand>
    <ligandPart>
        <name>Fe</name>
        <dbReference type="ChEBI" id="CHEBI:18248"/>
    </ligandPart>
</feature>
<dbReference type="Proteomes" id="UP000029868">
    <property type="component" value="Unassembled WGS sequence"/>
</dbReference>
<evidence type="ECO:0000256" key="12">
    <source>
        <dbReference type="ARBA" id="ARBA00031832"/>
    </source>
</evidence>
<evidence type="ECO:0000256" key="1">
    <source>
        <dbReference type="ARBA" id="ARBA00002599"/>
    </source>
</evidence>
<comment type="subunit">
    <text evidence="13">Component of the periplasmic nitrate reductase NapAB complex composed of NapA and NapB.</text>
</comment>
<evidence type="ECO:0000256" key="7">
    <source>
        <dbReference type="ARBA" id="ARBA00022723"/>
    </source>
</evidence>
<dbReference type="Pfam" id="PF03892">
    <property type="entry name" value="NapB"/>
    <property type="match status" value="1"/>
</dbReference>
<proteinExistence type="inferred from homology"/>
<dbReference type="GO" id="GO:0009061">
    <property type="term" value="P:anaerobic respiration"/>
    <property type="evidence" value="ECO:0007669"/>
    <property type="project" value="InterPro"/>
</dbReference>
<feature type="binding site" description="covalent" evidence="14">
    <location>
        <position position="135"/>
    </location>
    <ligand>
        <name>heme c</name>
        <dbReference type="ChEBI" id="CHEBI:61717"/>
        <label>2</label>
    </ligand>
</feature>
<evidence type="ECO:0000313" key="18">
    <source>
        <dbReference type="Proteomes" id="UP000029868"/>
    </source>
</evidence>
<keyword evidence="7 15" id="KW-0479">Metal-binding</keyword>
<dbReference type="GO" id="GO:0042597">
    <property type="term" value="C:periplasmic space"/>
    <property type="evidence" value="ECO:0007669"/>
    <property type="project" value="UniProtKB-SubCell"/>
</dbReference>
<dbReference type="PANTHER" id="PTHR38604">
    <property type="entry name" value="PERIPLASMIC NITRATE REDUCTASE, ELECTRON TRANSFER SUBUNIT"/>
    <property type="match status" value="1"/>
</dbReference>
<dbReference type="InterPro" id="IPR005591">
    <property type="entry name" value="NapB"/>
</dbReference>
<evidence type="ECO:0000256" key="3">
    <source>
        <dbReference type="ARBA" id="ARBA00007368"/>
    </source>
</evidence>
<name>A0A099KKW0_COLPS</name>
<organism evidence="17 18">
    <name type="scientific">Colwellia psychrerythraea</name>
    <name type="common">Vibrio psychroerythus</name>
    <dbReference type="NCBI Taxonomy" id="28229"/>
    <lineage>
        <taxon>Bacteria</taxon>
        <taxon>Pseudomonadati</taxon>
        <taxon>Pseudomonadota</taxon>
        <taxon>Gammaproteobacteria</taxon>
        <taxon>Alteromonadales</taxon>
        <taxon>Colwelliaceae</taxon>
        <taxon>Colwellia</taxon>
    </lineage>
</organism>
<evidence type="ECO:0000256" key="5">
    <source>
        <dbReference type="ARBA" id="ARBA00022448"/>
    </source>
</evidence>
<comment type="caution">
    <text evidence="17">The sequence shown here is derived from an EMBL/GenBank/DDBJ whole genome shotgun (WGS) entry which is preliminary data.</text>
</comment>
<evidence type="ECO:0000256" key="14">
    <source>
        <dbReference type="PIRSR" id="PIRSR006105-1"/>
    </source>
</evidence>
<dbReference type="Gene3D" id="1.10.1130.10">
    <property type="entry name" value="Flavocytochrome C3, Chain A"/>
    <property type="match status" value="1"/>
</dbReference>
<feature type="binding site" description="axial binding residue" evidence="15">
    <location>
        <position position="78"/>
    </location>
    <ligand>
        <name>heme c</name>
        <dbReference type="ChEBI" id="CHEBI:61717"/>
        <label>1</label>
    </ligand>
    <ligandPart>
        <name>Fe</name>
        <dbReference type="ChEBI" id="CHEBI:18248"/>
    </ligandPart>
</feature>
<dbReference type="FunFam" id="1.10.1130.10:FF:000001">
    <property type="entry name" value="Periplasmic nitrate reductase, electron transfer subunit"/>
    <property type="match status" value="1"/>
</dbReference>
<dbReference type="PIRSF" id="PIRSF006105">
    <property type="entry name" value="NapB"/>
    <property type="match status" value="1"/>
</dbReference>
<dbReference type="RefSeq" id="WP_033083476.1">
    <property type="nucleotide sequence ID" value="NZ_JQEC01000046.1"/>
</dbReference>
<evidence type="ECO:0000256" key="6">
    <source>
        <dbReference type="ARBA" id="ARBA00022617"/>
    </source>
</evidence>
<dbReference type="SUPFAM" id="SSF48695">
    <property type="entry name" value="Multiheme cytochromes"/>
    <property type="match status" value="1"/>
</dbReference>
<evidence type="ECO:0000313" key="17">
    <source>
        <dbReference type="EMBL" id="KGJ90562.1"/>
    </source>
</evidence>
<reference evidence="17 18" key="1">
    <citation type="submission" date="2014-08" db="EMBL/GenBank/DDBJ databases">
        <title>Genomic and Phenotypic Diversity of Colwellia psychrerythraea strains from Disparate Marine Basins.</title>
        <authorList>
            <person name="Techtmann S.M."/>
            <person name="Stelling S.C."/>
            <person name="Utturkar S.M."/>
            <person name="Alshibli N."/>
            <person name="Harris A."/>
            <person name="Brown S.D."/>
            <person name="Hazen T.C."/>
        </authorList>
    </citation>
    <scope>NUCLEOTIDE SEQUENCE [LARGE SCALE GENOMIC DNA]</scope>
    <source>
        <strain evidence="17 18">GAB14E</strain>
    </source>
</reference>
<evidence type="ECO:0000256" key="13">
    <source>
        <dbReference type="PIRNR" id="PIRNR006105"/>
    </source>
</evidence>
<dbReference type="EMBL" id="JQEC01000046">
    <property type="protein sequence ID" value="KGJ90562.1"/>
    <property type="molecule type" value="Genomic_DNA"/>
</dbReference>
<keyword evidence="11 15" id="KW-0408">Iron</keyword>
<evidence type="ECO:0000256" key="10">
    <source>
        <dbReference type="ARBA" id="ARBA00022982"/>
    </source>
</evidence>
<comment type="similarity">
    <text evidence="3 13">Belongs to the NapB family.</text>
</comment>
<evidence type="ECO:0000256" key="16">
    <source>
        <dbReference type="SAM" id="SignalP"/>
    </source>
</evidence>
<evidence type="ECO:0000256" key="8">
    <source>
        <dbReference type="ARBA" id="ARBA00022729"/>
    </source>
</evidence>
<dbReference type="OrthoDB" id="13290at2"/>
<keyword evidence="9 13" id="KW-0574">Periplasm</keyword>
<keyword evidence="5 13" id="KW-0813">Transport</keyword>
<evidence type="ECO:0000256" key="4">
    <source>
        <dbReference type="ARBA" id="ARBA00013773"/>
    </source>
</evidence>
<evidence type="ECO:0000256" key="11">
    <source>
        <dbReference type="ARBA" id="ARBA00023004"/>
    </source>
</evidence>
<feature type="chain" id="PRO_5001957384" description="Periplasmic nitrate reductase, electron transfer subunit" evidence="16">
    <location>
        <begin position="29"/>
        <end position="167"/>
    </location>
</feature>
<comment type="function">
    <text evidence="1">Electron transfer subunit of the periplasmic nitrate reductase complex NapAB. Receives electrons from the membrane-anchored tetraheme c-type NapC protein and transfers these to NapA subunit, thus allowing electron flow between membrane and periplasm. Essential for periplasmic nitrate reduction with nitrate as the terminal electron acceptor.</text>
</comment>
<keyword evidence="8 16" id="KW-0732">Signal</keyword>
<comment type="PTM">
    <text evidence="14">Binds 2 heme C groups per subunit.</text>
</comment>
<keyword evidence="10 13" id="KW-0249">Electron transport</keyword>
<accession>A0A099KKW0</accession>
<evidence type="ECO:0000256" key="15">
    <source>
        <dbReference type="PIRSR" id="PIRSR006105-2"/>
    </source>
</evidence>
<feature type="binding site" description="covalent" evidence="14">
    <location>
        <position position="132"/>
    </location>
    <ligand>
        <name>heme c</name>
        <dbReference type="ChEBI" id="CHEBI:61717"/>
        <label>2</label>
    </ligand>
</feature>
<comment type="subcellular location">
    <subcellularLocation>
        <location evidence="2 13">Periplasm</location>
    </subcellularLocation>
</comment>
<feature type="binding site" description="axial binding residue" evidence="15">
    <location>
        <position position="136"/>
    </location>
    <ligand>
        <name>heme c</name>
        <dbReference type="ChEBI" id="CHEBI:61717"/>
        <label>2</label>
    </ligand>
    <ligandPart>
        <name>Fe</name>
        <dbReference type="ChEBI" id="CHEBI:18248"/>
    </ligandPart>
</feature>
<gene>
    <name evidence="17" type="ORF">GAB14E_3562</name>
</gene>
<evidence type="ECO:0000256" key="2">
    <source>
        <dbReference type="ARBA" id="ARBA00004418"/>
    </source>
</evidence>
<dbReference type="GO" id="GO:0046872">
    <property type="term" value="F:metal ion binding"/>
    <property type="evidence" value="ECO:0007669"/>
    <property type="project" value="UniProtKB-KW"/>
</dbReference>
<dbReference type="PATRIC" id="fig|28229.3.peg.3483"/>
<keyword evidence="6 14" id="KW-0349">Heme</keyword>
<dbReference type="AlphaFoldDB" id="A0A099KKW0"/>
<feature type="binding site" description="covalent" evidence="14">
    <location>
        <position position="92"/>
    </location>
    <ligand>
        <name>heme c</name>
        <dbReference type="ChEBI" id="CHEBI:61717"/>
        <label>1</label>
    </ligand>
</feature>
<dbReference type="PANTHER" id="PTHR38604:SF1">
    <property type="entry name" value="PERIPLASMIC NITRATE REDUCTASE, ELECTRON TRANSFER SUBUNIT"/>
    <property type="match status" value="1"/>
</dbReference>
<dbReference type="InterPro" id="IPR036280">
    <property type="entry name" value="Multihaem_cyt_sf"/>
</dbReference>
<sequence length="167" mass="19058">MKNLNLASIAGLMAIVLSPVFTSFTVTAADKAEINTVATLRDHTKINTQKEPNPIPKVVNKDIKKARNYPMQPPVIPHTIRSYEVNRYNNKCMSCHSRQRTEKSQAPMVSVTHFMNRDGNFLAEISPRRYFCNQCHVTQLDTKPLVENTFTDMHSLMKQKTANTKEH</sequence>
<feature type="binding site" description="axial binding residue" evidence="15">
    <location>
        <position position="113"/>
    </location>
    <ligand>
        <name>heme c</name>
        <dbReference type="ChEBI" id="CHEBI:61717"/>
        <label>2</label>
    </ligand>
    <ligandPart>
        <name>Fe</name>
        <dbReference type="ChEBI" id="CHEBI:18248"/>
    </ligandPart>
</feature>
<feature type="signal peptide" evidence="16">
    <location>
        <begin position="1"/>
        <end position="28"/>
    </location>
</feature>